<protein>
    <recommendedName>
        <fullName evidence="6">Intein C-terminal splicing domain-containing protein</fullName>
    </recommendedName>
</protein>
<dbReference type="EMBL" id="CAJOBO010001121">
    <property type="protein sequence ID" value="CAF4340387.1"/>
    <property type="molecule type" value="Genomic_DNA"/>
</dbReference>
<dbReference type="PROSITE" id="PS50818">
    <property type="entry name" value="INTEIN_C_TER"/>
    <property type="match status" value="1"/>
</dbReference>
<reference evidence="3" key="1">
    <citation type="submission" date="2021-02" db="EMBL/GenBank/DDBJ databases">
        <authorList>
            <person name="Nowell W R."/>
        </authorList>
    </citation>
    <scope>NUCLEOTIDE SEQUENCE</scope>
</reference>
<evidence type="ECO:0000313" key="5">
    <source>
        <dbReference type="Proteomes" id="UP000663833"/>
    </source>
</evidence>
<dbReference type="SMART" id="SM00305">
    <property type="entry name" value="HintC"/>
    <property type="match status" value="1"/>
</dbReference>
<dbReference type="InterPro" id="IPR006141">
    <property type="entry name" value="Intein_N"/>
</dbReference>
<feature type="domain" description="Hint" evidence="2">
    <location>
        <begin position="80"/>
        <end position="174"/>
    </location>
</feature>
<dbReference type="SUPFAM" id="SSF51294">
    <property type="entry name" value="Hedgehog/intein (Hint) domain"/>
    <property type="match status" value="1"/>
</dbReference>
<dbReference type="InterPro" id="IPR003587">
    <property type="entry name" value="Hint_dom_N"/>
</dbReference>
<accession>A0A817WNY4</accession>
<proteinExistence type="predicted"/>
<sequence length="359" mass="41062">MTSISIQFQLNDQQPILANLPQDFTLDDFKRAADNIYNNRSFLYSFVCHGKELDLSDEEKFNNCKALITSVTTIFTIEHFKCFLPETLILRADQREIRISDVELGDCLLAFTNVGEIVTTVVQDIFKHEVDEYVELQLGENRLYTTREHPFFVGNGNFSSLDNLRASDSVYRLIDGNLLSTKITSIQTIKAPATFVYNLSTTPPHTYFANRIAVHNKFGKTFIDLTKGNSPKRMEWSSSAPNWRIARPGICLEGKCSNPYCLAHEQLVIINIGIREFDLLTESYKISKCPECSKYVEPVTCAFNNCMWRWKGLKQSKIDAAPTEVSEDWKLADNAYHRFDETVNGGVMWLQLILYAKVK</sequence>
<dbReference type="Proteomes" id="UP000663833">
    <property type="component" value="Unassembled WGS sequence"/>
</dbReference>
<evidence type="ECO:0008006" key="6">
    <source>
        <dbReference type="Google" id="ProtNLM"/>
    </source>
</evidence>
<dbReference type="Proteomes" id="UP000663851">
    <property type="component" value="Unassembled WGS sequence"/>
</dbReference>
<dbReference type="AlphaFoldDB" id="A0A817WNY4"/>
<dbReference type="CDD" id="cd00081">
    <property type="entry name" value="Hint"/>
    <property type="match status" value="1"/>
</dbReference>
<dbReference type="PROSITE" id="PS50817">
    <property type="entry name" value="INTEIN_N_TER"/>
    <property type="match status" value="1"/>
</dbReference>
<gene>
    <name evidence="4" type="ORF">HFQ381_LOCUS16068</name>
    <name evidence="3" type="ORF">LUA448_LOCUS13745</name>
</gene>
<dbReference type="GO" id="GO:0016539">
    <property type="term" value="P:intein-mediated protein splicing"/>
    <property type="evidence" value="ECO:0007669"/>
    <property type="project" value="InterPro"/>
</dbReference>
<evidence type="ECO:0000313" key="3">
    <source>
        <dbReference type="EMBL" id="CAF3358735.1"/>
    </source>
</evidence>
<comment type="caution">
    <text evidence="3">The sequence shown here is derived from an EMBL/GenBank/DDBJ whole genome shotgun (WGS) entry which is preliminary data.</text>
</comment>
<dbReference type="SMART" id="SM00306">
    <property type="entry name" value="HintN"/>
    <property type="match status" value="1"/>
</dbReference>
<evidence type="ECO:0000259" key="2">
    <source>
        <dbReference type="SMART" id="SM00306"/>
    </source>
</evidence>
<dbReference type="InterPro" id="IPR030934">
    <property type="entry name" value="Intein_C"/>
</dbReference>
<evidence type="ECO:0000259" key="1">
    <source>
        <dbReference type="SMART" id="SM00305"/>
    </source>
</evidence>
<organism evidence="3 5">
    <name type="scientific">Rotaria socialis</name>
    <dbReference type="NCBI Taxonomy" id="392032"/>
    <lineage>
        <taxon>Eukaryota</taxon>
        <taxon>Metazoa</taxon>
        <taxon>Spiralia</taxon>
        <taxon>Gnathifera</taxon>
        <taxon>Rotifera</taxon>
        <taxon>Eurotatoria</taxon>
        <taxon>Bdelloidea</taxon>
        <taxon>Philodinida</taxon>
        <taxon>Philodinidae</taxon>
        <taxon>Rotaria</taxon>
    </lineage>
</organism>
<dbReference type="Gene3D" id="2.170.16.10">
    <property type="entry name" value="Hedgehog/Intein (Hint) domain"/>
    <property type="match status" value="1"/>
</dbReference>
<dbReference type="EMBL" id="CAJNYD010001672">
    <property type="protein sequence ID" value="CAF3358735.1"/>
    <property type="molecule type" value="Genomic_DNA"/>
</dbReference>
<evidence type="ECO:0000313" key="4">
    <source>
        <dbReference type="EMBL" id="CAF4340387.1"/>
    </source>
</evidence>
<name>A0A817WNY4_9BILA</name>
<feature type="domain" description="Hint" evidence="1">
    <location>
        <begin position="175"/>
        <end position="223"/>
    </location>
</feature>
<dbReference type="InterPro" id="IPR036844">
    <property type="entry name" value="Hint_dom_sf"/>
</dbReference>
<dbReference type="InterPro" id="IPR003586">
    <property type="entry name" value="Hint_dom_C"/>
</dbReference>